<feature type="domain" description="ASPIC/UnbV" evidence="2">
    <location>
        <begin position="519"/>
        <end position="586"/>
    </location>
</feature>
<comment type="caution">
    <text evidence="3">The sequence shown here is derived from an EMBL/GenBank/DDBJ whole genome shotgun (WGS) entry which is preliminary data.</text>
</comment>
<dbReference type="InterPro" id="IPR013517">
    <property type="entry name" value="FG-GAP"/>
</dbReference>
<dbReference type="PROSITE" id="PS51257">
    <property type="entry name" value="PROKAR_LIPOPROTEIN"/>
    <property type="match status" value="1"/>
</dbReference>
<evidence type="ECO:0000259" key="2">
    <source>
        <dbReference type="Pfam" id="PF07593"/>
    </source>
</evidence>
<keyword evidence="4" id="KW-1185">Reference proteome</keyword>
<protein>
    <submittedName>
        <fullName evidence="3">VCBS repeat-containing protein</fullName>
    </submittedName>
</protein>
<evidence type="ECO:0000256" key="1">
    <source>
        <dbReference type="ARBA" id="ARBA00022729"/>
    </source>
</evidence>
<dbReference type="PANTHER" id="PTHR16026:SF0">
    <property type="entry name" value="CARTILAGE ACIDIC PROTEIN 1"/>
    <property type="match status" value="1"/>
</dbReference>
<evidence type="ECO:0000313" key="4">
    <source>
        <dbReference type="Proteomes" id="UP001597319"/>
    </source>
</evidence>
<dbReference type="Gene3D" id="2.130.10.130">
    <property type="entry name" value="Integrin alpha, N-terminal"/>
    <property type="match status" value="4"/>
</dbReference>
<accession>A0ABW5LGU1</accession>
<sequence length="1088" mass="121592">MIKHITIVTFGLLLLSGCKEEKPYQGEVFNKVTSEITNITFQNTLNPTEELNILDYLYYYNGAGVAVGDINRDDLVDVFFTSNQGKNKLYLNKGNFQFEDITEKAGIAGNADWNTGTVMADINGDGYLDIYVCAVVGLQGLKGKNELFINNGDNTFTEKAADYGLDFRNYSTSAAFFDYDNDGDLDMYLLNHAIHTQNSFGRASLRNQRSSESGDKLLRNDGDKFTDISATAGIYGGGNGYGLGLATSDFNNDGFTDIYVSNDFHEDDYYYINNGDGTFSESLKEYFAHTSRFSMGNDVADINHDGYTDMLTLDMTPGDETVLKASAGDETVDMLQMRINRLGYHYQYARNMLQINQGDYFSETALLSGVAATDWSWSALFADYDQDGEQDVFISNGIPKRPNDLDYIKYISNEKIQKKLNSSKLVDNEALNIMPSGEVQNYVFKGTSGINFIDMSSAWLPAENTASTGSAYADFDNDGDLDIVTNNINAPASFYQNKTNEKGNFLKLKFSFKDQNKYGIGTKVISYHQGIAQYKQLFTSKGFQSSSEPVIHFGYDTIATIDSLKIIWPDNTIQIAENIVTNQTLTIKLLHKRNAVDYEKLFPKKKGWFKKMDSIPGLQYIHKENNYTDFNRQKLIPYKISDRGPATAIGDLNNDGKDDVFFGSSKLEASKIYIQTATGFEELLSEVLIMDKKKEDVVAIIEDLNNDSKNDLLVASAGGEFFGTSKELVDRLYLNSDKGLSSADFPELYEHESVVKPYDMDGDGDLDLFVGGYAVSNDFGKTPNSYLLINDNGSFSVKEHQGLQQIGMVTDALWTDFNGDGVKDLIVVGEWMAPHFFKNENGNLTDVTKEISKEKLKGLWQSIIDFDIDNDGDPDYLLGNFGLNSKLSASSDFPLRLYYADFDNNKKTETILALPNNDKYYTALGLDELSGQLNYLKKKFTTYNSFAGKTVEEIFGQKALEKAALLEVHQLASGYLKNDNGTFTFVPFKNSLQIAPITSMLRYDFDKDDKDEVLLAGNYFGVIPYHGRFDGFAGAVLEGDAFVMEARELGINLSKKSVRGLNIINFVNKDYLLVTINNGKAEIYEMLQ</sequence>
<dbReference type="Pfam" id="PF07593">
    <property type="entry name" value="UnbV_ASPIC"/>
    <property type="match status" value="1"/>
</dbReference>
<name>A0ABW5LGU1_9FLAO</name>
<dbReference type="InterPro" id="IPR011519">
    <property type="entry name" value="UnbV_ASPIC"/>
</dbReference>
<gene>
    <name evidence="3" type="ORF">ACFSR1_10250</name>
</gene>
<dbReference type="RefSeq" id="WP_378292145.1">
    <property type="nucleotide sequence ID" value="NZ_JBHULE010000019.1"/>
</dbReference>
<proteinExistence type="predicted"/>
<dbReference type="InterPro" id="IPR028994">
    <property type="entry name" value="Integrin_alpha_N"/>
</dbReference>
<dbReference type="Proteomes" id="UP001597319">
    <property type="component" value="Unassembled WGS sequence"/>
</dbReference>
<dbReference type="Pfam" id="PF13517">
    <property type="entry name" value="FG-GAP_3"/>
    <property type="match status" value="5"/>
</dbReference>
<dbReference type="SUPFAM" id="SSF69318">
    <property type="entry name" value="Integrin alpha N-terminal domain"/>
    <property type="match status" value="2"/>
</dbReference>
<dbReference type="EMBL" id="JBHULE010000019">
    <property type="protein sequence ID" value="MFD2563046.1"/>
    <property type="molecule type" value="Genomic_DNA"/>
</dbReference>
<reference evidence="4" key="1">
    <citation type="journal article" date="2019" name="Int. J. Syst. Evol. Microbiol.">
        <title>The Global Catalogue of Microorganisms (GCM) 10K type strain sequencing project: providing services to taxonomists for standard genome sequencing and annotation.</title>
        <authorList>
            <consortium name="The Broad Institute Genomics Platform"/>
            <consortium name="The Broad Institute Genome Sequencing Center for Infectious Disease"/>
            <person name="Wu L."/>
            <person name="Ma J."/>
        </authorList>
    </citation>
    <scope>NUCLEOTIDE SEQUENCE [LARGE SCALE GENOMIC DNA]</scope>
    <source>
        <strain evidence="4">KCTC 52274</strain>
    </source>
</reference>
<dbReference type="PANTHER" id="PTHR16026">
    <property type="entry name" value="CARTILAGE ACIDIC PROTEIN 1"/>
    <property type="match status" value="1"/>
</dbReference>
<keyword evidence="1" id="KW-0732">Signal</keyword>
<dbReference type="InterPro" id="IPR027039">
    <property type="entry name" value="Crtac1"/>
</dbReference>
<evidence type="ECO:0000313" key="3">
    <source>
        <dbReference type="EMBL" id="MFD2563046.1"/>
    </source>
</evidence>
<organism evidence="3 4">
    <name type="scientific">Aquimarina rubra</name>
    <dbReference type="NCBI Taxonomy" id="1920033"/>
    <lineage>
        <taxon>Bacteria</taxon>
        <taxon>Pseudomonadati</taxon>
        <taxon>Bacteroidota</taxon>
        <taxon>Flavobacteriia</taxon>
        <taxon>Flavobacteriales</taxon>
        <taxon>Flavobacteriaceae</taxon>
        <taxon>Aquimarina</taxon>
    </lineage>
</organism>